<feature type="repeat" description="WD" evidence="3">
    <location>
        <begin position="18"/>
        <end position="41"/>
    </location>
</feature>
<keyword evidence="5" id="KW-1185">Reference proteome</keyword>
<dbReference type="InterPro" id="IPR001680">
    <property type="entry name" value="WD40_rpt"/>
</dbReference>
<evidence type="ECO:0000313" key="4">
    <source>
        <dbReference type="EMBL" id="GET39915.1"/>
    </source>
</evidence>
<dbReference type="InterPro" id="IPR036322">
    <property type="entry name" value="WD40_repeat_dom_sf"/>
</dbReference>
<feature type="repeat" description="WD" evidence="3">
    <location>
        <begin position="141"/>
        <end position="173"/>
    </location>
</feature>
<comment type="caution">
    <text evidence="4">The sequence shown here is derived from an EMBL/GenBank/DDBJ whole genome shotgun (WGS) entry which is preliminary data.</text>
</comment>
<dbReference type="PROSITE" id="PS50294">
    <property type="entry name" value="WD_REPEATS_REGION"/>
    <property type="match status" value="1"/>
</dbReference>
<sequence length="184" mass="19658">MDWDEDPEILEVAAASLAIAWSNEGKYIASANLDRTLTVWEWGNPSPWLMRGFPGKLHNLSWSNINAQLGVPLLASSCANSVVVWEKDADETIGWDGRILDGHVGIVCAIAFQPGSFLLASAADDGAVGLWQKAKQLAQTLTGAPDGFSCLAWHPQGHKLAAGGQNGELIVWSQSTTGKGFSSR</sequence>
<keyword evidence="2" id="KW-0677">Repeat</keyword>
<dbReference type="AlphaFoldDB" id="A0AAV3XG79"/>
<evidence type="ECO:0000256" key="3">
    <source>
        <dbReference type="PROSITE-ProRule" id="PRU00221"/>
    </source>
</evidence>
<protein>
    <submittedName>
        <fullName evidence="4">WD-40 repeat protein</fullName>
    </submittedName>
</protein>
<proteinExistence type="predicted"/>
<organism evidence="4 5">
    <name type="scientific">Microseira wollei NIES-4236</name>
    <dbReference type="NCBI Taxonomy" id="2530354"/>
    <lineage>
        <taxon>Bacteria</taxon>
        <taxon>Bacillati</taxon>
        <taxon>Cyanobacteriota</taxon>
        <taxon>Cyanophyceae</taxon>
        <taxon>Oscillatoriophycideae</taxon>
        <taxon>Aerosakkonematales</taxon>
        <taxon>Aerosakkonemataceae</taxon>
        <taxon>Microseira</taxon>
    </lineage>
</organism>
<gene>
    <name evidence="4" type="ORF">MiSe_46870</name>
</gene>
<dbReference type="PANTHER" id="PTHR19848:SF8">
    <property type="entry name" value="F-BOX AND WD REPEAT DOMAIN CONTAINING 7"/>
    <property type="match status" value="1"/>
</dbReference>
<dbReference type="InterPro" id="IPR015943">
    <property type="entry name" value="WD40/YVTN_repeat-like_dom_sf"/>
</dbReference>
<dbReference type="SMART" id="SM00320">
    <property type="entry name" value="WD40"/>
    <property type="match status" value="3"/>
</dbReference>
<dbReference type="PROSITE" id="PS50082">
    <property type="entry name" value="WD_REPEATS_2"/>
    <property type="match status" value="3"/>
</dbReference>
<evidence type="ECO:0000313" key="5">
    <source>
        <dbReference type="Proteomes" id="UP001050975"/>
    </source>
</evidence>
<name>A0AAV3XG79_9CYAN</name>
<reference evidence="4" key="1">
    <citation type="submission" date="2019-10" db="EMBL/GenBank/DDBJ databases">
        <title>Draft genome sequece of Microseira wollei NIES-4236.</title>
        <authorList>
            <person name="Yamaguchi H."/>
            <person name="Suzuki S."/>
            <person name="Kawachi M."/>
        </authorList>
    </citation>
    <scope>NUCLEOTIDE SEQUENCE</scope>
    <source>
        <strain evidence="4">NIES-4236</strain>
    </source>
</reference>
<keyword evidence="1 3" id="KW-0853">WD repeat</keyword>
<dbReference type="SUPFAM" id="SSF50978">
    <property type="entry name" value="WD40 repeat-like"/>
    <property type="match status" value="1"/>
</dbReference>
<dbReference type="Pfam" id="PF00400">
    <property type="entry name" value="WD40"/>
    <property type="match status" value="3"/>
</dbReference>
<dbReference type="Gene3D" id="2.130.10.10">
    <property type="entry name" value="YVTN repeat-like/Quinoprotein amine dehydrogenase"/>
    <property type="match status" value="1"/>
</dbReference>
<dbReference type="RefSeq" id="WP_226585604.1">
    <property type="nucleotide sequence ID" value="NZ_BLAY01000077.1"/>
</dbReference>
<feature type="repeat" description="WD" evidence="3">
    <location>
        <begin position="100"/>
        <end position="132"/>
    </location>
</feature>
<dbReference type="EMBL" id="BLAY01000077">
    <property type="protein sequence ID" value="GET39915.1"/>
    <property type="molecule type" value="Genomic_DNA"/>
</dbReference>
<dbReference type="PANTHER" id="PTHR19848">
    <property type="entry name" value="WD40 REPEAT PROTEIN"/>
    <property type="match status" value="1"/>
</dbReference>
<accession>A0AAV3XG79</accession>
<evidence type="ECO:0000256" key="1">
    <source>
        <dbReference type="ARBA" id="ARBA00022574"/>
    </source>
</evidence>
<evidence type="ECO:0000256" key="2">
    <source>
        <dbReference type="ARBA" id="ARBA00022737"/>
    </source>
</evidence>
<dbReference type="Proteomes" id="UP001050975">
    <property type="component" value="Unassembled WGS sequence"/>
</dbReference>